<sequence>MRERFPISQSRDVRLMYLKSPPLHLIIFGSSTRQQNAARSVPKIHSFAGRRREHIRSRWPGGPVADGLEVREQMAWRQGPAKTCQSRESIIGTGHHLDWSGRRPRGCSDGGTFAGP</sequence>
<proteinExistence type="predicted"/>
<reference evidence="2" key="1">
    <citation type="submission" date="2021-05" db="EMBL/GenBank/DDBJ databases">
        <authorList>
            <person name="Alioto T."/>
            <person name="Alioto T."/>
            <person name="Gomez Garrido J."/>
        </authorList>
    </citation>
    <scope>NUCLEOTIDE SEQUENCE</scope>
</reference>
<dbReference type="EMBL" id="HBUE01113278">
    <property type="protein sequence ID" value="CAG6489720.1"/>
    <property type="molecule type" value="Transcribed_RNA"/>
</dbReference>
<dbReference type="AlphaFoldDB" id="A0A8D8CA59"/>
<organism evidence="2">
    <name type="scientific">Culex pipiens</name>
    <name type="common">House mosquito</name>
    <dbReference type="NCBI Taxonomy" id="7175"/>
    <lineage>
        <taxon>Eukaryota</taxon>
        <taxon>Metazoa</taxon>
        <taxon>Ecdysozoa</taxon>
        <taxon>Arthropoda</taxon>
        <taxon>Hexapoda</taxon>
        <taxon>Insecta</taxon>
        <taxon>Pterygota</taxon>
        <taxon>Neoptera</taxon>
        <taxon>Endopterygota</taxon>
        <taxon>Diptera</taxon>
        <taxon>Nematocera</taxon>
        <taxon>Culicoidea</taxon>
        <taxon>Culicidae</taxon>
        <taxon>Culicinae</taxon>
        <taxon>Culicini</taxon>
        <taxon>Culex</taxon>
        <taxon>Culex</taxon>
    </lineage>
</organism>
<feature type="region of interest" description="Disordered" evidence="1">
    <location>
        <begin position="79"/>
        <end position="116"/>
    </location>
</feature>
<evidence type="ECO:0000313" key="2">
    <source>
        <dbReference type="EMBL" id="CAG6489721.1"/>
    </source>
</evidence>
<protein>
    <submittedName>
        <fullName evidence="2">(northern house mosquito) hypothetical protein</fullName>
    </submittedName>
</protein>
<accession>A0A8D8CA59</accession>
<name>A0A8D8CA59_CULPI</name>
<evidence type="ECO:0000256" key="1">
    <source>
        <dbReference type="SAM" id="MobiDB-lite"/>
    </source>
</evidence>
<dbReference type="EMBL" id="HBUE01113282">
    <property type="protein sequence ID" value="CAG6489721.1"/>
    <property type="molecule type" value="Transcribed_RNA"/>
</dbReference>